<evidence type="ECO:0000256" key="1">
    <source>
        <dbReference type="SAM" id="Phobius"/>
    </source>
</evidence>
<feature type="transmembrane region" description="Helical" evidence="1">
    <location>
        <begin position="65"/>
        <end position="85"/>
    </location>
</feature>
<proteinExistence type="predicted"/>
<dbReference type="Proteomes" id="UP001597295">
    <property type="component" value="Unassembled WGS sequence"/>
</dbReference>
<keyword evidence="1" id="KW-1133">Transmembrane helix</keyword>
<name>A0ABW5DWF5_9PROT</name>
<protein>
    <submittedName>
        <fullName evidence="2">Uncharacterized protein</fullName>
    </submittedName>
</protein>
<comment type="caution">
    <text evidence="2">The sequence shown here is derived from an EMBL/GenBank/DDBJ whole genome shotgun (WGS) entry which is preliminary data.</text>
</comment>
<feature type="transmembrane region" description="Helical" evidence="1">
    <location>
        <begin position="91"/>
        <end position="110"/>
    </location>
</feature>
<evidence type="ECO:0000313" key="3">
    <source>
        <dbReference type="Proteomes" id="UP001597295"/>
    </source>
</evidence>
<sequence length="121" mass="13187">MNDKIEVIDISAGDRLMLFERIVVSAALAYGAARLFQHVAVGIVVFVVLGLSIHLVTRSNIGQRIWHGASTVLWAVAGFGIARALEADPVSQVAATLIPGLIAFVTHRAWRRVSDRIRMID</sequence>
<organism evidence="2 3">
    <name type="scientific">Lacibacterium aquatile</name>
    <dbReference type="NCBI Taxonomy" id="1168082"/>
    <lineage>
        <taxon>Bacteria</taxon>
        <taxon>Pseudomonadati</taxon>
        <taxon>Pseudomonadota</taxon>
        <taxon>Alphaproteobacteria</taxon>
        <taxon>Rhodospirillales</taxon>
        <taxon>Rhodospirillaceae</taxon>
    </lineage>
</organism>
<keyword evidence="3" id="KW-1185">Reference proteome</keyword>
<gene>
    <name evidence="2" type="ORF">ACFSM5_21170</name>
</gene>
<reference evidence="3" key="1">
    <citation type="journal article" date="2019" name="Int. J. Syst. Evol. Microbiol.">
        <title>The Global Catalogue of Microorganisms (GCM) 10K type strain sequencing project: providing services to taxonomists for standard genome sequencing and annotation.</title>
        <authorList>
            <consortium name="The Broad Institute Genomics Platform"/>
            <consortium name="The Broad Institute Genome Sequencing Center for Infectious Disease"/>
            <person name="Wu L."/>
            <person name="Ma J."/>
        </authorList>
    </citation>
    <scope>NUCLEOTIDE SEQUENCE [LARGE SCALE GENOMIC DNA]</scope>
    <source>
        <strain evidence="3">CGMCC 1.19062</strain>
    </source>
</reference>
<dbReference type="RefSeq" id="WP_379878755.1">
    <property type="nucleotide sequence ID" value="NZ_JBHUIP010000016.1"/>
</dbReference>
<evidence type="ECO:0000313" key="2">
    <source>
        <dbReference type="EMBL" id="MFD2265427.1"/>
    </source>
</evidence>
<dbReference type="EMBL" id="JBHUIP010000016">
    <property type="protein sequence ID" value="MFD2265427.1"/>
    <property type="molecule type" value="Genomic_DNA"/>
</dbReference>
<keyword evidence="1" id="KW-0472">Membrane</keyword>
<accession>A0ABW5DWF5</accession>
<feature type="transmembrane region" description="Helical" evidence="1">
    <location>
        <begin position="35"/>
        <end position="53"/>
    </location>
</feature>
<keyword evidence="1" id="KW-0812">Transmembrane</keyword>